<evidence type="ECO:0000313" key="2">
    <source>
        <dbReference type="Proteomes" id="UP000593561"/>
    </source>
</evidence>
<dbReference type="EMBL" id="JABFAC010000003">
    <property type="protein sequence ID" value="MBA0608958.1"/>
    <property type="molecule type" value="Genomic_DNA"/>
</dbReference>
<accession>A0A7J8R555</accession>
<protein>
    <submittedName>
        <fullName evidence="1">Uncharacterized protein</fullName>
    </submittedName>
</protein>
<dbReference type="Proteomes" id="UP000593561">
    <property type="component" value="Unassembled WGS sequence"/>
</dbReference>
<gene>
    <name evidence="1" type="ORF">Godav_021104</name>
</gene>
<name>A0A7J8R555_GOSDV</name>
<organism evidence="1 2">
    <name type="scientific">Gossypium davidsonii</name>
    <name type="common">Davidson's cotton</name>
    <name type="synonym">Gossypium klotzschianum subsp. davidsonii</name>
    <dbReference type="NCBI Taxonomy" id="34287"/>
    <lineage>
        <taxon>Eukaryota</taxon>
        <taxon>Viridiplantae</taxon>
        <taxon>Streptophyta</taxon>
        <taxon>Embryophyta</taxon>
        <taxon>Tracheophyta</taxon>
        <taxon>Spermatophyta</taxon>
        <taxon>Magnoliopsida</taxon>
        <taxon>eudicotyledons</taxon>
        <taxon>Gunneridae</taxon>
        <taxon>Pentapetalae</taxon>
        <taxon>rosids</taxon>
        <taxon>malvids</taxon>
        <taxon>Malvales</taxon>
        <taxon>Malvaceae</taxon>
        <taxon>Malvoideae</taxon>
        <taxon>Gossypium</taxon>
    </lineage>
</organism>
<reference evidence="1 2" key="1">
    <citation type="journal article" date="2019" name="Genome Biol. Evol.">
        <title>Insights into the evolution of the New World diploid cottons (Gossypium, subgenus Houzingenia) based on genome sequencing.</title>
        <authorList>
            <person name="Grover C.E."/>
            <person name="Arick M.A. 2nd"/>
            <person name="Thrash A."/>
            <person name="Conover J.L."/>
            <person name="Sanders W.S."/>
            <person name="Peterson D.G."/>
            <person name="Frelichowski J.E."/>
            <person name="Scheffler J.A."/>
            <person name="Scheffler B.E."/>
            <person name="Wendel J.F."/>
        </authorList>
    </citation>
    <scope>NUCLEOTIDE SEQUENCE [LARGE SCALE GENOMIC DNA]</scope>
    <source>
        <strain evidence="1">27</strain>
        <tissue evidence="1">Leaf</tissue>
    </source>
</reference>
<evidence type="ECO:0000313" key="1">
    <source>
        <dbReference type="EMBL" id="MBA0608958.1"/>
    </source>
</evidence>
<dbReference type="AlphaFoldDB" id="A0A7J8R555"/>
<proteinExistence type="predicted"/>
<sequence>MAILQNLRDEDVEWRAPWMIPMRFYTSVEISTGFLCSGYEGCRIRSSTRIRTI</sequence>
<comment type="caution">
    <text evidence="1">The sequence shown here is derived from an EMBL/GenBank/DDBJ whole genome shotgun (WGS) entry which is preliminary data.</text>
</comment>
<keyword evidence="2" id="KW-1185">Reference proteome</keyword>